<dbReference type="Proteomes" id="UP000276133">
    <property type="component" value="Unassembled WGS sequence"/>
</dbReference>
<organism evidence="11 12">
    <name type="scientific">Brachionus plicatilis</name>
    <name type="common">Marine rotifer</name>
    <name type="synonym">Brachionus muelleri</name>
    <dbReference type="NCBI Taxonomy" id="10195"/>
    <lineage>
        <taxon>Eukaryota</taxon>
        <taxon>Metazoa</taxon>
        <taxon>Spiralia</taxon>
        <taxon>Gnathifera</taxon>
        <taxon>Rotifera</taxon>
        <taxon>Eurotatoria</taxon>
        <taxon>Monogononta</taxon>
        <taxon>Pseudotrocha</taxon>
        <taxon>Ploima</taxon>
        <taxon>Brachionidae</taxon>
        <taxon>Brachionus</taxon>
    </lineage>
</organism>
<reference evidence="11 12" key="1">
    <citation type="journal article" date="2018" name="Sci. Rep.">
        <title>Genomic signatures of local adaptation to the degree of environmental predictability in rotifers.</title>
        <authorList>
            <person name="Franch-Gras L."/>
            <person name="Hahn C."/>
            <person name="Garcia-Roger E.M."/>
            <person name="Carmona M.J."/>
            <person name="Serra M."/>
            <person name="Gomez A."/>
        </authorList>
    </citation>
    <scope>NUCLEOTIDE SEQUENCE [LARGE SCALE GENOMIC DNA]</scope>
    <source>
        <strain evidence="11">HYR1</strain>
    </source>
</reference>
<sequence>MNNKNLSEQEILDAISLEQSLSKKRSQNELFEAKYNFGQCRVCKSKATGIHYGVCSCEGCKYNLLKFESISTIRFGIRFLYFFFMVLGGCPRKTGFLDRPLANDRSYSNGPDSFSQTNIFHGFFKRSLVRYKGYICRGDKNCPILPKDTRKCKFCRWMACNKAGMCVSQVRVGRIPNYMKEIKLKNGNQEKSMHAIPGIRKNKFCLYIKYLKKHEKSDQQFLAESGQFFPKNLYTQKYLNSSCQNQLVILSSLRDKACQIFLEQIEEFHEHEIKARTLILSNYKPIKIEMGSDLAHKLRKKDTLQMERHAASMFQFIEQLPGFQRISGNDLQIVLRERFFSVYALRTLKLFINNEFYFMFGEIPMTSDIFAFLTSDLIRDSHYKFFSHIQKLNLTVQELALTIPIILTMISPTERLENAKIIQELREYYFRALFYQFSLKNRSQQFIEIFIKIISFAPVRFKKKGLVENVNNCPQKNVTMSIKSKIENLITIDKELSVLNLNSGEKAIHDREKAMTEITTSQENLNVVKTALSKHANPVPCDLCGELMKNIKGVKLHMAKKHKN</sequence>
<keyword evidence="3" id="KW-0862">Zinc</keyword>
<proteinExistence type="predicted"/>
<evidence type="ECO:0000259" key="9">
    <source>
        <dbReference type="PROSITE" id="PS51030"/>
    </source>
</evidence>
<dbReference type="GO" id="GO:0000122">
    <property type="term" value="P:negative regulation of transcription by RNA polymerase II"/>
    <property type="evidence" value="ECO:0007669"/>
    <property type="project" value="TreeGrafter"/>
</dbReference>
<dbReference type="OrthoDB" id="5771769at2759"/>
<protein>
    <submittedName>
        <fullName evidence="11">Peroxisome proliferator-activated receptor gamma-like isoform X6</fullName>
    </submittedName>
</protein>
<evidence type="ECO:0000259" key="10">
    <source>
        <dbReference type="PROSITE" id="PS51843"/>
    </source>
</evidence>
<dbReference type="SUPFAM" id="SSF57716">
    <property type="entry name" value="Glucocorticoid receptor-like (DNA-binding domain)"/>
    <property type="match status" value="1"/>
</dbReference>
<gene>
    <name evidence="11" type="ORF">BpHYR1_047238</name>
</gene>
<feature type="domain" description="Nuclear receptor" evidence="9">
    <location>
        <begin position="37"/>
        <end position="172"/>
    </location>
</feature>
<evidence type="ECO:0000256" key="1">
    <source>
        <dbReference type="ARBA" id="ARBA00022723"/>
    </source>
</evidence>
<evidence type="ECO:0000256" key="4">
    <source>
        <dbReference type="ARBA" id="ARBA00023015"/>
    </source>
</evidence>
<dbReference type="EMBL" id="REGN01005259">
    <property type="protein sequence ID" value="RNA14096.1"/>
    <property type="molecule type" value="Genomic_DNA"/>
</dbReference>
<dbReference type="GO" id="GO:0009755">
    <property type="term" value="P:hormone-mediated signaling pathway"/>
    <property type="evidence" value="ECO:0007669"/>
    <property type="project" value="TreeGrafter"/>
</dbReference>
<evidence type="ECO:0000256" key="6">
    <source>
        <dbReference type="ARBA" id="ARBA00023163"/>
    </source>
</evidence>
<comment type="caution">
    <text evidence="11">The sequence shown here is derived from an EMBL/GenBank/DDBJ whole genome shotgun (WGS) entry which is preliminary data.</text>
</comment>
<dbReference type="InterPro" id="IPR000536">
    <property type="entry name" value="Nucl_hrmn_rcpt_lig-bd"/>
</dbReference>
<dbReference type="PANTHER" id="PTHR24082">
    <property type="entry name" value="NUCLEAR HORMONE RECEPTOR"/>
    <property type="match status" value="1"/>
</dbReference>
<keyword evidence="12" id="KW-1185">Reference proteome</keyword>
<dbReference type="PROSITE" id="PS00028">
    <property type="entry name" value="ZINC_FINGER_C2H2_1"/>
    <property type="match status" value="1"/>
</dbReference>
<dbReference type="InterPro" id="IPR013087">
    <property type="entry name" value="Znf_C2H2_type"/>
</dbReference>
<dbReference type="InterPro" id="IPR001628">
    <property type="entry name" value="Znf_hrmn_rcpt"/>
</dbReference>
<dbReference type="InterPro" id="IPR013088">
    <property type="entry name" value="Znf_NHR/GATA"/>
</dbReference>
<dbReference type="SUPFAM" id="SSF48508">
    <property type="entry name" value="Nuclear receptor ligand-binding domain"/>
    <property type="match status" value="1"/>
</dbReference>
<feature type="domain" description="NR LBD" evidence="10">
    <location>
        <begin position="264"/>
        <end position="503"/>
    </location>
</feature>
<evidence type="ECO:0000256" key="7">
    <source>
        <dbReference type="ARBA" id="ARBA00023170"/>
    </source>
</evidence>
<dbReference type="InterPro" id="IPR035500">
    <property type="entry name" value="NHR-like_dom_sf"/>
</dbReference>
<evidence type="ECO:0000256" key="2">
    <source>
        <dbReference type="ARBA" id="ARBA00022771"/>
    </source>
</evidence>
<keyword evidence="7 11" id="KW-0675">Receptor</keyword>
<dbReference type="SMART" id="SM00399">
    <property type="entry name" value="ZnF_C4"/>
    <property type="match status" value="1"/>
</dbReference>
<dbReference type="GO" id="GO:0030154">
    <property type="term" value="P:cell differentiation"/>
    <property type="evidence" value="ECO:0007669"/>
    <property type="project" value="TreeGrafter"/>
</dbReference>
<keyword evidence="6" id="KW-0804">Transcription</keyword>
<evidence type="ECO:0000313" key="11">
    <source>
        <dbReference type="EMBL" id="RNA14096.1"/>
    </source>
</evidence>
<dbReference type="Gene3D" id="3.30.50.10">
    <property type="entry name" value="Erythroid Transcription Factor GATA-1, subunit A"/>
    <property type="match status" value="1"/>
</dbReference>
<name>A0A3M7QRS7_BRAPC</name>
<keyword evidence="5" id="KW-0238">DNA-binding</keyword>
<dbReference type="Pfam" id="PF00105">
    <property type="entry name" value="zf-C4"/>
    <property type="match status" value="2"/>
</dbReference>
<dbReference type="PANTHER" id="PTHR24082:SF473">
    <property type="entry name" value="ECDYSONE-INDUCED PROTEIN 75B, ISOFORM B"/>
    <property type="match status" value="1"/>
</dbReference>
<dbReference type="Gene3D" id="1.10.565.10">
    <property type="entry name" value="Retinoid X Receptor"/>
    <property type="match status" value="1"/>
</dbReference>
<dbReference type="GO" id="GO:0045944">
    <property type="term" value="P:positive regulation of transcription by RNA polymerase II"/>
    <property type="evidence" value="ECO:0007669"/>
    <property type="project" value="TreeGrafter"/>
</dbReference>
<keyword evidence="2" id="KW-0863">Zinc-finger</keyword>
<evidence type="ECO:0000256" key="5">
    <source>
        <dbReference type="ARBA" id="ARBA00023125"/>
    </source>
</evidence>
<dbReference type="GO" id="GO:0000978">
    <property type="term" value="F:RNA polymerase II cis-regulatory region sequence-specific DNA binding"/>
    <property type="evidence" value="ECO:0007669"/>
    <property type="project" value="TreeGrafter"/>
</dbReference>
<dbReference type="InterPro" id="IPR050234">
    <property type="entry name" value="Nuclear_hormone_rcpt_NR1"/>
</dbReference>
<dbReference type="AlphaFoldDB" id="A0A3M7QRS7"/>
<dbReference type="GO" id="GO:0004879">
    <property type="term" value="F:nuclear receptor activity"/>
    <property type="evidence" value="ECO:0007669"/>
    <property type="project" value="TreeGrafter"/>
</dbReference>
<dbReference type="GO" id="GO:0008270">
    <property type="term" value="F:zinc ion binding"/>
    <property type="evidence" value="ECO:0007669"/>
    <property type="project" value="UniProtKB-KW"/>
</dbReference>
<evidence type="ECO:0000256" key="8">
    <source>
        <dbReference type="ARBA" id="ARBA00023242"/>
    </source>
</evidence>
<dbReference type="PROSITE" id="PS51843">
    <property type="entry name" value="NR_LBD"/>
    <property type="match status" value="1"/>
</dbReference>
<accession>A0A3M7QRS7</accession>
<keyword evidence="8" id="KW-0539">Nucleus</keyword>
<evidence type="ECO:0000313" key="12">
    <source>
        <dbReference type="Proteomes" id="UP000276133"/>
    </source>
</evidence>
<dbReference type="PROSITE" id="PS51030">
    <property type="entry name" value="NUCLEAR_REC_DBD_2"/>
    <property type="match status" value="1"/>
</dbReference>
<evidence type="ECO:0000256" key="3">
    <source>
        <dbReference type="ARBA" id="ARBA00022833"/>
    </source>
</evidence>
<keyword evidence="1" id="KW-0479">Metal-binding</keyword>
<keyword evidence="4" id="KW-0805">Transcription regulation</keyword>